<proteinExistence type="predicted"/>
<gene>
    <name evidence="1" type="ORF">VL20_2320</name>
</gene>
<name>A0A0K1S081_9CHRO</name>
<dbReference type="EMBL" id="CP011339">
    <property type="protein sequence ID" value="AKV67423.1"/>
    <property type="molecule type" value="Genomic_DNA"/>
</dbReference>
<keyword evidence="2" id="KW-1185">Reference proteome</keyword>
<evidence type="ECO:0000313" key="2">
    <source>
        <dbReference type="Proteomes" id="UP000068167"/>
    </source>
</evidence>
<organism evidence="1 2">
    <name type="scientific">Microcystis panniformis FACHB-1757</name>
    <dbReference type="NCBI Taxonomy" id="1638788"/>
    <lineage>
        <taxon>Bacteria</taxon>
        <taxon>Bacillati</taxon>
        <taxon>Cyanobacteriota</taxon>
        <taxon>Cyanophyceae</taxon>
        <taxon>Oscillatoriophycideae</taxon>
        <taxon>Chroococcales</taxon>
        <taxon>Microcystaceae</taxon>
        <taxon>Microcystis</taxon>
    </lineage>
</organism>
<reference evidence="1 2" key="1">
    <citation type="journal article" date="2016" name="Stand. Genomic Sci.">
        <title>Complete genome sequence and genomic characterization of Microcystis panniformis FACHB 1757 by third-generation sequencing.</title>
        <authorList>
            <person name="Zhang J.Y."/>
            <person name="Guan R."/>
            <person name="Zhang H.J."/>
            <person name="Li H."/>
            <person name="Xiao P."/>
            <person name="Yu G.L."/>
            <person name="Du L."/>
            <person name="Cao D.M."/>
            <person name="Zhu B.C."/>
            <person name="Li R.H."/>
            <person name="Lu Z.H."/>
        </authorList>
    </citation>
    <scope>NUCLEOTIDE SEQUENCE [LARGE SCALE GENOMIC DNA]</scope>
    <source>
        <strain evidence="1 2">FACHB-1757</strain>
    </source>
</reference>
<dbReference type="PATRIC" id="fig|1638788.3.peg.2333"/>
<protein>
    <submittedName>
        <fullName evidence="1">Uncharacterized protein</fullName>
    </submittedName>
</protein>
<accession>A0A0K1S081</accession>
<evidence type="ECO:0000313" key="1">
    <source>
        <dbReference type="EMBL" id="AKV67423.1"/>
    </source>
</evidence>
<dbReference type="Proteomes" id="UP000068167">
    <property type="component" value="Chromosome"/>
</dbReference>
<sequence>MPTIHALIDNLIAAPLIKGGLRGDQGGIKGGLRGIKGGSKPPQG</sequence>
<dbReference type="KEGG" id="mpk:VL20_2320"/>
<dbReference type="AlphaFoldDB" id="A0A0K1S081"/>